<dbReference type="AlphaFoldDB" id="A0A1B9GTE4"/>
<gene>
    <name evidence="7" type="ORF">I316_03854</name>
</gene>
<dbReference type="OrthoDB" id="3364966at2759"/>
<reference evidence="8" key="2">
    <citation type="submission" date="2013-12" db="EMBL/GenBank/DDBJ databases">
        <title>Evolution of pathogenesis and genome organization in the Tremellales.</title>
        <authorList>
            <person name="Cuomo C."/>
            <person name="Litvintseva A."/>
            <person name="Heitman J."/>
            <person name="Chen Y."/>
            <person name="Sun S."/>
            <person name="Springer D."/>
            <person name="Dromer F."/>
            <person name="Young S."/>
            <person name="Zeng Q."/>
            <person name="Chapman S."/>
            <person name="Gujja S."/>
            <person name="Saif S."/>
            <person name="Birren B."/>
        </authorList>
    </citation>
    <scope>NUCLEOTIDE SEQUENCE [LARGE SCALE GENOMIC DNA]</scope>
    <source>
        <strain evidence="8">BCC8398</strain>
    </source>
</reference>
<feature type="region of interest" description="Disordered" evidence="5">
    <location>
        <begin position="297"/>
        <end position="318"/>
    </location>
</feature>
<dbReference type="GO" id="GO:0016020">
    <property type="term" value="C:membrane"/>
    <property type="evidence" value="ECO:0007669"/>
    <property type="project" value="UniProtKB-SubCell"/>
</dbReference>
<dbReference type="EMBL" id="KV700125">
    <property type="protein sequence ID" value="OCF34340.1"/>
    <property type="molecule type" value="Genomic_DNA"/>
</dbReference>
<feature type="transmembrane region" description="Helical" evidence="6">
    <location>
        <begin position="759"/>
        <end position="781"/>
    </location>
</feature>
<feature type="compositionally biased region" description="Basic and acidic residues" evidence="5">
    <location>
        <begin position="418"/>
        <end position="428"/>
    </location>
</feature>
<evidence type="ECO:0000256" key="1">
    <source>
        <dbReference type="ARBA" id="ARBA00004141"/>
    </source>
</evidence>
<dbReference type="Proteomes" id="UP000092666">
    <property type="component" value="Unassembled WGS sequence"/>
</dbReference>
<protein>
    <submittedName>
        <fullName evidence="7">Uncharacterized protein</fullName>
    </submittedName>
</protein>
<evidence type="ECO:0000256" key="5">
    <source>
        <dbReference type="SAM" id="MobiDB-lite"/>
    </source>
</evidence>
<dbReference type="PANTHER" id="PTHR43220:SF21">
    <property type="entry name" value="TRANSMEMBRANE PROTEIN 41A"/>
    <property type="match status" value="1"/>
</dbReference>
<evidence type="ECO:0000256" key="6">
    <source>
        <dbReference type="SAM" id="Phobius"/>
    </source>
</evidence>
<feature type="transmembrane region" description="Helical" evidence="6">
    <location>
        <begin position="846"/>
        <end position="864"/>
    </location>
</feature>
<proteinExistence type="predicted"/>
<feature type="compositionally biased region" description="Basic and acidic residues" evidence="5">
    <location>
        <begin position="441"/>
        <end position="451"/>
    </location>
</feature>
<feature type="compositionally biased region" description="Low complexity" evidence="5">
    <location>
        <begin position="896"/>
        <end position="907"/>
    </location>
</feature>
<reference evidence="7 8" key="1">
    <citation type="submission" date="2013-07" db="EMBL/GenBank/DDBJ databases">
        <title>The Genome Sequence of Cryptococcus heveanensis BCC8398.</title>
        <authorList>
            <consortium name="The Broad Institute Genome Sequencing Platform"/>
            <person name="Cuomo C."/>
            <person name="Litvintseva A."/>
            <person name="Chen Y."/>
            <person name="Heitman J."/>
            <person name="Sun S."/>
            <person name="Springer D."/>
            <person name="Dromer F."/>
            <person name="Young S.K."/>
            <person name="Zeng Q."/>
            <person name="Gargeya S."/>
            <person name="Fitzgerald M."/>
            <person name="Abouelleil A."/>
            <person name="Alvarado L."/>
            <person name="Berlin A.M."/>
            <person name="Chapman S.B."/>
            <person name="Dewar J."/>
            <person name="Goldberg J."/>
            <person name="Griggs A."/>
            <person name="Gujja S."/>
            <person name="Hansen M."/>
            <person name="Howarth C."/>
            <person name="Imamovic A."/>
            <person name="Larimer J."/>
            <person name="McCowan C."/>
            <person name="Murphy C."/>
            <person name="Pearson M."/>
            <person name="Priest M."/>
            <person name="Roberts A."/>
            <person name="Saif S."/>
            <person name="Shea T."/>
            <person name="Sykes S."/>
            <person name="Wortman J."/>
            <person name="Nusbaum C."/>
            <person name="Birren B."/>
        </authorList>
    </citation>
    <scope>NUCLEOTIDE SEQUENCE [LARGE SCALE GENOMIC DNA]</scope>
    <source>
        <strain evidence="7 8">BCC8398</strain>
    </source>
</reference>
<dbReference type="PANTHER" id="PTHR43220">
    <property type="match status" value="1"/>
</dbReference>
<sequence length="1001" mass="107057">MAVPQFLWASAYFVTAYSSTSLSPFGLPLPSIGVHSPDHLETQTYAPFIDTALVLSRMPRRGLTYGNARYHTTNKYRNCDGHFLPSALTNIIVSVPLALSSETPRSSALPIPSSSHTLPPGSSTLRPKRIRARTSTMSVYTPPLPVVMSRDNSAEDIKAASSSTLNSGGRSIGDAADLVAQLSRSLEAGPSRLTAPGPIEPAGQRTGRRASKSVSGARPNIIVTPVAQRTQSYYTPQVSAAPAFPSAPVLGSPEVSTNVVKRRTSTPSLVRRYTMREDEPLEDSQLTERDMELLNEAASKKGKGKASDSRARSTSTSVVVPQTMDLTENSTYTFPSAPIQSGHVHQPPSPTFKNAPSLPPYASSSNMPVSSYTYDVDLPEERIGPTSILTSAYNFGESSIIRLLDWTGRRRHGYDGMAFRRESDDSSEKGLNGSEDDTVESDGRRSDESVRRPGRYWGMQGPDDETEDSGSGYFALPPTPPDEEIENIIHPEFAHALHPNAGGSRSALASLPTPALSTRSLSRGNAKKNKLRKVFRRNAAEGEADDQRGWLTAVYDIWAGYKGGKTGEVLKELGWTVGILVATFFVTAGLVLWLIHGMPITTLKHFPQSTTDLQLLSAEIRSYMASSDSGWWHTVGVLFFVGCWKHAWSVPGAVVLNILVGSLLDPMPALALLTLITATGSLGAYTLSRPLAPLIAVLFPKPLSLVRAALAPDSVPRPSSANSQSIEGETITPIQASSDPSDRPIGGPTEKSTVWRRLLIMRAMGFVPWSGMNVACGVVGVDWKTFWLTTAAGSASWSYVTASVGHILARLKVPSSALASASAASGDLSDDMLHGESLTSLLRDPVLIFKLVFLSALTLLPVILKRRNNPSDSEAPANDSMAFTSGGSLISTSLDSSEGTSPRSSSSFELSDLNPQTPTDSHSKGHFRPAHPAISTLRLDLDGSGPSSPPMSPLSSSLAKFTPTPRMFDLFSIGRSAVRQGQRALGAGVRAVRGNGRGGVV</sequence>
<feature type="region of interest" description="Disordered" evidence="5">
    <location>
        <begin position="104"/>
        <end position="126"/>
    </location>
</feature>
<evidence type="ECO:0000313" key="8">
    <source>
        <dbReference type="Proteomes" id="UP000092666"/>
    </source>
</evidence>
<feature type="region of interest" description="Disordered" evidence="5">
    <location>
        <begin position="892"/>
        <end position="958"/>
    </location>
</feature>
<keyword evidence="2 6" id="KW-0812">Transmembrane</keyword>
<feature type="transmembrane region" description="Helical" evidence="6">
    <location>
        <begin position="573"/>
        <end position="595"/>
    </location>
</feature>
<name>A0A1B9GTE4_9TREE</name>
<feature type="region of interest" description="Disordered" evidence="5">
    <location>
        <begin position="187"/>
        <end position="217"/>
    </location>
</feature>
<evidence type="ECO:0000256" key="4">
    <source>
        <dbReference type="ARBA" id="ARBA00023136"/>
    </source>
</evidence>
<feature type="region of interest" description="Disordered" evidence="5">
    <location>
        <begin position="417"/>
        <end position="471"/>
    </location>
</feature>
<feature type="compositionally biased region" description="Polar residues" evidence="5">
    <location>
        <begin position="104"/>
        <end position="125"/>
    </location>
</feature>
<evidence type="ECO:0000256" key="3">
    <source>
        <dbReference type="ARBA" id="ARBA00022989"/>
    </source>
</evidence>
<evidence type="ECO:0000313" key="7">
    <source>
        <dbReference type="EMBL" id="OCF34340.1"/>
    </source>
</evidence>
<keyword evidence="4 6" id="KW-0472">Membrane</keyword>
<keyword evidence="3 6" id="KW-1133">Transmembrane helix</keyword>
<accession>A0A1B9GTE4</accession>
<evidence type="ECO:0000256" key="2">
    <source>
        <dbReference type="ARBA" id="ARBA00022692"/>
    </source>
</evidence>
<dbReference type="InterPro" id="IPR045014">
    <property type="entry name" value="TM41A/B"/>
</dbReference>
<keyword evidence="8" id="KW-1185">Reference proteome</keyword>
<organism evidence="7 8">
    <name type="scientific">Kwoniella heveanensis BCC8398</name>
    <dbReference type="NCBI Taxonomy" id="1296120"/>
    <lineage>
        <taxon>Eukaryota</taxon>
        <taxon>Fungi</taxon>
        <taxon>Dikarya</taxon>
        <taxon>Basidiomycota</taxon>
        <taxon>Agaricomycotina</taxon>
        <taxon>Tremellomycetes</taxon>
        <taxon>Tremellales</taxon>
        <taxon>Cryptococcaceae</taxon>
        <taxon>Kwoniella</taxon>
    </lineage>
</organism>
<feature type="compositionally biased region" description="Polar residues" evidence="5">
    <location>
        <begin position="717"/>
        <end position="739"/>
    </location>
</feature>
<feature type="region of interest" description="Disordered" evidence="5">
    <location>
        <begin position="713"/>
        <end position="749"/>
    </location>
</feature>
<dbReference type="STRING" id="1296120.A0A1B9GTE4"/>
<comment type="subcellular location">
    <subcellularLocation>
        <location evidence="1">Membrane</location>
        <topology evidence="1">Multi-pass membrane protein</topology>
    </subcellularLocation>
</comment>